<sequence length="178" mass="20155">MKKIFSLAFTFMMFSLTLISCKNDNDDSNEEVKYYIKAKMNGETRVFNYRYGIGKSKNSQGQITSISMSFSENNPKDNMYPALFLKINEPEGAQGSQQNITITPRTFDEPNDNVIAEFYKTSSPGDNFTSKIHTQNNFYMTITEFGKSVKGTFKGTLENQAGDKIIIENGEFYSPVAE</sequence>
<accession>J2SRG0</accession>
<dbReference type="Proteomes" id="UP000007509">
    <property type="component" value="Unassembled WGS sequence"/>
</dbReference>
<organism evidence="2 3">
    <name type="scientific">Chryseobacterium populi</name>
    <dbReference type="NCBI Taxonomy" id="1144316"/>
    <lineage>
        <taxon>Bacteria</taxon>
        <taxon>Pseudomonadati</taxon>
        <taxon>Bacteroidota</taxon>
        <taxon>Flavobacteriia</taxon>
        <taxon>Flavobacteriales</taxon>
        <taxon>Weeksellaceae</taxon>
        <taxon>Chryseobacterium group</taxon>
        <taxon>Chryseobacterium</taxon>
    </lineage>
</organism>
<dbReference type="AlphaFoldDB" id="J2SRG0"/>
<evidence type="ECO:0000313" key="3">
    <source>
        <dbReference type="Proteomes" id="UP000007509"/>
    </source>
</evidence>
<reference evidence="2 3" key="1">
    <citation type="journal article" date="2012" name="J. Bacteriol.">
        <title>Twenty-one genome sequences from Pseudomonas species and 19 genome sequences from diverse bacteria isolated from the rhizosphere and endosphere of Populus deltoides.</title>
        <authorList>
            <person name="Brown S.D."/>
            <person name="Utturkar S.M."/>
            <person name="Klingeman D.M."/>
            <person name="Johnson C.M."/>
            <person name="Martin S.L."/>
            <person name="Land M.L."/>
            <person name="Lu T.Y."/>
            <person name="Schadt C.W."/>
            <person name="Doktycz M.J."/>
            <person name="Pelletier D.A."/>
        </authorList>
    </citation>
    <scope>NUCLEOTIDE SEQUENCE [LARGE SCALE GENOMIC DNA]</scope>
    <source>
        <strain evidence="2 3">CF314</strain>
    </source>
</reference>
<name>J2SRG0_9FLAO</name>
<comment type="caution">
    <text evidence="2">The sequence shown here is derived from an EMBL/GenBank/DDBJ whole genome shotgun (WGS) entry which is preliminary data.</text>
</comment>
<evidence type="ECO:0000256" key="1">
    <source>
        <dbReference type="SAM" id="SignalP"/>
    </source>
</evidence>
<dbReference type="RefSeq" id="WP_007846771.1">
    <property type="nucleotide sequence ID" value="NZ_AKJY01000106.1"/>
</dbReference>
<dbReference type="PROSITE" id="PS51257">
    <property type="entry name" value="PROKAR_LIPOPROTEIN"/>
    <property type="match status" value="1"/>
</dbReference>
<protein>
    <recommendedName>
        <fullName evidence="4">Lipoprotein</fullName>
    </recommendedName>
</protein>
<keyword evidence="3" id="KW-1185">Reference proteome</keyword>
<dbReference type="PATRIC" id="fig|1144316.3.peg.3897"/>
<evidence type="ECO:0000313" key="2">
    <source>
        <dbReference type="EMBL" id="EJL68127.1"/>
    </source>
</evidence>
<keyword evidence="1" id="KW-0732">Signal</keyword>
<evidence type="ECO:0008006" key="4">
    <source>
        <dbReference type="Google" id="ProtNLM"/>
    </source>
</evidence>
<feature type="signal peptide" evidence="1">
    <location>
        <begin position="1"/>
        <end position="22"/>
    </location>
</feature>
<proteinExistence type="predicted"/>
<feature type="chain" id="PRO_5003755784" description="Lipoprotein" evidence="1">
    <location>
        <begin position="23"/>
        <end position="178"/>
    </location>
</feature>
<gene>
    <name evidence="2" type="ORF">PMI13_03882</name>
</gene>
<dbReference type="EMBL" id="AKJY01000106">
    <property type="protein sequence ID" value="EJL68127.1"/>
    <property type="molecule type" value="Genomic_DNA"/>
</dbReference>